<keyword evidence="9" id="KW-1185">Reference proteome</keyword>
<protein>
    <recommendedName>
        <fullName evidence="2">carbonic anhydrase</fullName>
        <ecNumber evidence="2">4.2.1.1</ecNumber>
    </recommendedName>
</protein>
<dbReference type="EMBL" id="NPIA01000007">
    <property type="protein sequence ID" value="OZM56293.1"/>
    <property type="molecule type" value="Genomic_DNA"/>
</dbReference>
<feature type="binding site" evidence="7">
    <location>
        <position position="42"/>
    </location>
    <ligand>
        <name>Zn(2+)</name>
        <dbReference type="ChEBI" id="CHEBI:29105"/>
    </ligand>
</feature>
<evidence type="ECO:0000313" key="8">
    <source>
        <dbReference type="EMBL" id="OZM56293.1"/>
    </source>
</evidence>
<dbReference type="Pfam" id="PF00484">
    <property type="entry name" value="Pro_CA"/>
    <property type="match status" value="1"/>
</dbReference>
<dbReference type="EC" id="4.2.1.1" evidence="2"/>
<evidence type="ECO:0000256" key="6">
    <source>
        <dbReference type="ARBA" id="ARBA00048348"/>
    </source>
</evidence>
<reference evidence="8 9" key="2">
    <citation type="submission" date="2017-09" db="EMBL/GenBank/DDBJ databases">
        <title>Bacillus patelloidae sp. nov., isolated from the intestinal tract of a marine limpet.</title>
        <authorList>
            <person name="Liu R."/>
            <person name="Dong C."/>
            <person name="Shao Z."/>
        </authorList>
    </citation>
    <scope>NUCLEOTIDE SEQUENCE [LARGE SCALE GENOMIC DNA]</scope>
    <source>
        <strain evidence="8 9">SA5d-4</strain>
    </source>
</reference>
<evidence type="ECO:0000256" key="2">
    <source>
        <dbReference type="ARBA" id="ARBA00012925"/>
    </source>
</evidence>
<evidence type="ECO:0000256" key="7">
    <source>
        <dbReference type="PIRSR" id="PIRSR601765-1"/>
    </source>
</evidence>
<dbReference type="SMART" id="SM00947">
    <property type="entry name" value="Pro_CA"/>
    <property type="match status" value="1"/>
</dbReference>
<dbReference type="Proteomes" id="UP000217083">
    <property type="component" value="Unassembled WGS sequence"/>
</dbReference>
<organism evidence="8 9">
    <name type="scientific">Lottiidibacillus patelloidae</name>
    <dbReference type="NCBI Taxonomy" id="2670334"/>
    <lineage>
        <taxon>Bacteria</taxon>
        <taxon>Bacillati</taxon>
        <taxon>Bacillota</taxon>
        <taxon>Bacilli</taxon>
        <taxon>Bacillales</taxon>
        <taxon>Bacillaceae</taxon>
        <taxon>Lottiidibacillus</taxon>
    </lineage>
</organism>
<gene>
    <name evidence="8" type="ORF">CIB95_12830</name>
</gene>
<evidence type="ECO:0000256" key="4">
    <source>
        <dbReference type="ARBA" id="ARBA00022833"/>
    </source>
</evidence>
<feature type="binding site" evidence="7">
    <location>
        <position position="44"/>
    </location>
    <ligand>
        <name>Zn(2+)</name>
        <dbReference type="ChEBI" id="CHEBI:29105"/>
    </ligand>
</feature>
<comment type="cofactor">
    <cofactor evidence="7">
        <name>Zn(2+)</name>
        <dbReference type="ChEBI" id="CHEBI:29105"/>
    </cofactor>
    <text evidence="7">Binds 1 zinc ion per subunit.</text>
</comment>
<keyword evidence="3 7" id="KW-0479">Metal-binding</keyword>
<keyword evidence="4 7" id="KW-0862">Zinc</keyword>
<dbReference type="GO" id="GO:0015976">
    <property type="term" value="P:carbon utilization"/>
    <property type="evidence" value="ECO:0007669"/>
    <property type="project" value="InterPro"/>
</dbReference>
<feature type="binding site" evidence="7">
    <location>
        <position position="98"/>
    </location>
    <ligand>
        <name>Zn(2+)</name>
        <dbReference type="ChEBI" id="CHEBI:29105"/>
    </ligand>
</feature>
<evidence type="ECO:0000256" key="3">
    <source>
        <dbReference type="ARBA" id="ARBA00022723"/>
    </source>
</evidence>
<dbReference type="SUPFAM" id="SSF53056">
    <property type="entry name" value="beta-carbonic anhydrase, cab"/>
    <property type="match status" value="1"/>
</dbReference>
<evidence type="ECO:0000256" key="5">
    <source>
        <dbReference type="ARBA" id="ARBA00023239"/>
    </source>
</evidence>
<comment type="catalytic activity">
    <reaction evidence="6">
        <text>hydrogencarbonate + H(+) = CO2 + H2O</text>
        <dbReference type="Rhea" id="RHEA:10748"/>
        <dbReference type="ChEBI" id="CHEBI:15377"/>
        <dbReference type="ChEBI" id="CHEBI:15378"/>
        <dbReference type="ChEBI" id="CHEBI:16526"/>
        <dbReference type="ChEBI" id="CHEBI:17544"/>
        <dbReference type="EC" id="4.2.1.1"/>
    </reaction>
</comment>
<dbReference type="InterPro" id="IPR036874">
    <property type="entry name" value="Carbonic_anhydrase_sf"/>
</dbReference>
<dbReference type="GO" id="GO:0004089">
    <property type="term" value="F:carbonate dehydratase activity"/>
    <property type="evidence" value="ECO:0007669"/>
    <property type="project" value="UniProtKB-EC"/>
</dbReference>
<dbReference type="InterPro" id="IPR001765">
    <property type="entry name" value="Carbonic_anhydrase"/>
</dbReference>
<dbReference type="PROSITE" id="PS00704">
    <property type="entry name" value="PROK_CO2_ANHYDRASE_1"/>
    <property type="match status" value="1"/>
</dbReference>
<comment type="similarity">
    <text evidence="1">Belongs to the beta-class carbonic anhydrase family.</text>
</comment>
<evidence type="ECO:0000313" key="9">
    <source>
        <dbReference type="Proteomes" id="UP000217083"/>
    </source>
</evidence>
<accession>A0A263BRG0</accession>
<dbReference type="AlphaFoldDB" id="A0A263BRG0"/>
<dbReference type="InterPro" id="IPR015892">
    <property type="entry name" value="Carbonic_anhydrase_CS"/>
</dbReference>
<evidence type="ECO:0000256" key="1">
    <source>
        <dbReference type="ARBA" id="ARBA00006217"/>
    </source>
</evidence>
<feature type="binding site" evidence="7">
    <location>
        <position position="101"/>
    </location>
    <ligand>
        <name>Zn(2+)</name>
        <dbReference type="ChEBI" id="CHEBI:29105"/>
    </ligand>
</feature>
<dbReference type="PANTHER" id="PTHR11002">
    <property type="entry name" value="CARBONIC ANHYDRASE"/>
    <property type="match status" value="1"/>
</dbReference>
<dbReference type="GO" id="GO:0008270">
    <property type="term" value="F:zinc ion binding"/>
    <property type="evidence" value="ECO:0007669"/>
    <property type="project" value="InterPro"/>
</dbReference>
<name>A0A263BRG0_9BACI</name>
<dbReference type="Gene3D" id="3.40.1050.10">
    <property type="entry name" value="Carbonic anhydrase"/>
    <property type="match status" value="1"/>
</dbReference>
<reference evidence="9" key="1">
    <citation type="submission" date="2017-08" db="EMBL/GenBank/DDBJ databases">
        <authorList>
            <person name="Huang Z."/>
        </authorList>
    </citation>
    <scope>NUCLEOTIDE SEQUENCE [LARGE SCALE GENOMIC DNA]</scope>
    <source>
        <strain evidence="9">SA5d-4</strain>
    </source>
</reference>
<dbReference type="RefSeq" id="WP_094925760.1">
    <property type="nucleotide sequence ID" value="NZ_NPIA01000007.1"/>
</dbReference>
<keyword evidence="5" id="KW-0456">Lyase</keyword>
<comment type="caution">
    <text evidence="8">The sequence shown here is derived from an EMBL/GenBank/DDBJ whole genome shotgun (WGS) entry which is preliminary data.</text>
</comment>
<proteinExistence type="inferred from homology"/>
<sequence>MDTMEDLLRRNQQFVQEKTSGMADYFQRFSDGQSPDYFVISCSDSRINPAVTFMGDLGEFFVHRNVGNQVVESDQSFTAALFYALNVLNIKKILIIGHTNCGAINAACQGNALPKELSPWIENIEKAVSEEERKSLQIDDVSKRNVQAQVENLKKHPVYQGHEDSVTVQGLIYDVGSGKIDII</sequence>
<dbReference type="PANTHER" id="PTHR11002:SF76">
    <property type="entry name" value="CARBONIC ANHYDRASE"/>
    <property type="match status" value="1"/>
</dbReference>